<proteinExistence type="predicted"/>
<dbReference type="GeneID" id="59343402"/>
<dbReference type="Pfam" id="PF18759">
    <property type="entry name" value="Plavaka"/>
    <property type="match status" value="2"/>
</dbReference>
<comment type="caution">
    <text evidence="2">The sequence shown here is derived from an EMBL/GenBank/DDBJ whole genome shotgun (WGS) entry which is preliminary data.</text>
</comment>
<evidence type="ECO:0000313" key="2">
    <source>
        <dbReference type="EMBL" id="KAF7310321.1"/>
    </source>
</evidence>
<dbReference type="RefSeq" id="XP_037223771.1">
    <property type="nucleotide sequence ID" value="XM_037360886.1"/>
</dbReference>
<sequence>MQLLAALYPENHPPFANDEDLYATIDSIPLGDIPWQSFSVKYTGELPDDPPTWMTDTYEVWFRSPLDIFEKQLGNPDFKDEMDWAPKRVYRDGKRQYTDVFSGNWVWRKADELAKDPENHGAMIVPVIIGSDKTCTSVGTGHTEFYPMYGGIANLYNAARRAHREGISLLGFLAIPKSELTQLLDQRFQNLLGTCSYPTICSKRSVSQVSASTLSCLDCAHPQRAEATHEETQSNAMCRSPLPGGQSTRLDPSFPTILSRHYIPVLYRVGVQCSCLVPTSHSMAQRFRCLSPPEDLDRHSAHRCKEHTQMLLDAGYTLKELWDEFGIVGDIVPFTDDFPRADIHELISVDLLHQLITGTFKDHLVDWVVEYIETVHDAQEAREILADIDRRYLAFS</sequence>
<name>A0A8H6WBJ7_9AGAR</name>
<accession>A0A8H6WBJ7</accession>
<dbReference type="AlphaFoldDB" id="A0A8H6WBJ7"/>
<dbReference type="OrthoDB" id="3199698at2759"/>
<evidence type="ECO:0000256" key="1">
    <source>
        <dbReference type="SAM" id="MobiDB-lite"/>
    </source>
</evidence>
<dbReference type="Proteomes" id="UP000636479">
    <property type="component" value="Unassembled WGS sequence"/>
</dbReference>
<dbReference type="InterPro" id="IPR041078">
    <property type="entry name" value="Plavaka"/>
</dbReference>
<protein>
    <submittedName>
        <fullName evidence="2">Uncharacterized protein</fullName>
    </submittedName>
</protein>
<dbReference type="EMBL" id="JACAZF010000003">
    <property type="protein sequence ID" value="KAF7310321.1"/>
    <property type="molecule type" value="Genomic_DNA"/>
</dbReference>
<feature type="region of interest" description="Disordered" evidence="1">
    <location>
        <begin position="228"/>
        <end position="249"/>
    </location>
</feature>
<keyword evidence="3" id="KW-1185">Reference proteome</keyword>
<organism evidence="2 3">
    <name type="scientific">Mycena indigotica</name>
    <dbReference type="NCBI Taxonomy" id="2126181"/>
    <lineage>
        <taxon>Eukaryota</taxon>
        <taxon>Fungi</taxon>
        <taxon>Dikarya</taxon>
        <taxon>Basidiomycota</taxon>
        <taxon>Agaricomycotina</taxon>
        <taxon>Agaricomycetes</taxon>
        <taxon>Agaricomycetidae</taxon>
        <taxon>Agaricales</taxon>
        <taxon>Marasmiineae</taxon>
        <taxon>Mycenaceae</taxon>
        <taxon>Mycena</taxon>
    </lineage>
</organism>
<evidence type="ECO:0000313" key="3">
    <source>
        <dbReference type="Proteomes" id="UP000636479"/>
    </source>
</evidence>
<gene>
    <name evidence="2" type="ORF">MIND_00406200</name>
</gene>
<reference evidence="2" key="1">
    <citation type="submission" date="2020-05" db="EMBL/GenBank/DDBJ databases">
        <title>Mycena genomes resolve the evolution of fungal bioluminescence.</title>
        <authorList>
            <person name="Tsai I.J."/>
        </authorList>
    </citation>
    <scope>NUCLEOTIDE SEQUENCE</scope>
    <source>
        <strain evidence="2">171206Taipei</strain>
    </source>
</reference>